<sequence>MAIRVDVVLLSGQTASVTMMPDDIVYDVKLAAQKKMQIGLHNLFGQNGQLLEDWWCVKHSCLKDGDVINASVRCSMLASSSKNPAFALIRSDGSVQTWGDAESGGNSDSAAEKLRNVRRICASSGAFAAIVSDGSVVTWGAFFCGGHCGSAVQRQLSKVRELQASHRAFAALREDGRVVTWGDVGFGGDSSSVQEELYDVRQISSARRAFAAIRADGSVVTWGDSDTDSREVEGQLREVRLLCATEHAFAALRADGTVISWGRASHGGDSSEVQEQLKEVRYLTASHRAFAALLANGRVVTWGDADWGGDSSRVGEKLQDVHQICAAAAAFAAVLADGRVVTWGHPELGGNSNAVQEDLEGICQIDATDSAFAAIRMDGEVVTWGQPEYGGDSRSVQNQLRDVRQVQGSRCGFAALLADDTLVTWGAGHHSRAPSLSDYVSSLDSQEAPLLSAGMSLEAQQAVKQQVTGLSGDSPDELWQGLIDAVGPALDSDEELTRLRQAIANGEVESVPISIALLRRIALEGVAFGFLLSRAEANSSQVLTFTKSGETPRLLGAFKSTWGFLDEPLQSQQREEEWVASASRTSESSETLAWAGCPLCVKEDEDRVVGRPKSRVCNMEPPQCWDMCGALHPSLPLRASHAIGIAFLWRLYP</sequence>
<dbReference type="AlphaFoldDB" id="A0A1Q9ELU8"/>
<dbReference type="EMBL" id="LSRX01000118">
    <property type="protein sequence ID" value="OLQ08402.1"/>
    <property type="molecule type" value="Genomic_DNA"/>
</dbReference>
<dbReference type="PANTHER" id="PTHR45982:SF1">
    <property type="entry name" value="REGULATOR OF CHROMOSOME CONDENSATION"/>
    <property type="match status" value="1"/>
</dbReference>
<dbReference type="PANTHER" id="PTHR45982">
    <property type="entry name" value="REGULATOR OF CHROMOSOME CONDENSATION"/>
    <property type="match status" value="1"/>
</dbReference>
<dbReference type="Proteomes" id="UP000186817">
    <property type="component" value="Unassembled WGS sequence"/>
</dbReference>
<dbReference type="InterPro" id="IPR029071">
    <property type="entry name" value="Ubiquitin-like_domsf"/>
</dbReference>
<dbReference type="InterPro" id="IPR051553">
    <property type="entry name" value="Ran_GTPase-activating"/>
</dbReference>
<dbReference type="Gene3D" id="2.130.10.30">
    <property type="entry name" value="Regulator of chromosome condensation 1/beta-lactamase-inhibitor protein II"/>
    <property type="match status" value="2"/>
</dbReference>
<dbReference type="OrthoDB" id="417247at2759"/>
<protein>
    <submittedName>
        <fullName evidence="1">Putative E3 ubiquitin-protein ligase HERC1</fullName>
    </submittedName>
</protein>
<reference evidence="1 2" key="1">
    <citation type="submission" date="2016-02" db="EMBL/GenBank/DDBJ databases">
        <title>Genome analysis of coral dinoflagellate symbionts highlights evolutionary adaptations to a symbiotic lifestyle.</title>
        <authorList>
            <person name="Aranda M."/>
            <person name="Li Y."/>
            <person name="Liew Y.J."/>
            <person name="Baumgarten S."/>
            <person name="Simakov O."/>
            <person name="Wilson M."/>
            <person name="Piel J."/>
            <person name="Ashoor H."/>
            <person name="Bougouffa S."/>
            <person name="Bajic V.B."/>
            <person name="Ryu T."/>
            <person name="Ravasi T."/>
            <person name="Bayer T."/>
            <person name="Micklem G."/>
            <person name="Kim H."/>
            <person name="Bhak J."/>
            <person name="Lajeunesse T.C."/>
            <person name="Voolstra C.R."/>
        </authorList>
    </citation>
    <scope>NUCLEOTIDE SEQUENCE [LARGE SCALE GENOMIC DNA]</scope>
    <source>
        <strain evidence="1 2">CCMP2467</strain>
    </source>
</reference>
<keyword evidence="2" id="KW-1185">Reference proteome</keyword>
<gene>
    <name evidence="1" type="primary">HERC1</name>
    <name evidence="1" type="ORF">AK812_SmicGene8104</name>
</gene>
<proteinExistence type="predicted"/>
<accession>A0A1Q9ELU8</accession>
<name>A0A1Q9ELU8_SYMMI</name>
<dbReference type="InterPro" id="IPR009091">
    <property type="entry name" value="RCC1/BLIP-II"/>
</dbReference>
<evidence type="ECO:0000313" key="2">
    <source>
        <dbReference type="Proteomes" id="UP000186817"/>
    </source>
</evidence>
<dbReference type="SUPFAM" id="SSF54236">
    <property type="entry name" value="Ubiquitin-like"/>
    <property type="match status" value="1"/>
</dbReference>
<comment type="caution">
    <text evidence="1">The sequence shown here is derived from an EMBL/GenBank/DDBJ whole genome shotgun (WGS) entry which is preliminary data.</text>
</comment>
<dbReference type="SUPFAM" id="SSF50985">
    <property type="entry name" value="RCC1/BLIP-II"/>
    <property type="match status" value="2"/>
</dbReference>
<dbReference type="CDD" id="cd17039">
    <property type="entry name" value="Ubl_ubiquitin_like"/>
    <property type="match status" value="1"/>
</dbReference>
<evidence type="ECO:0000313" key="1">
    <source>
        <dbReference type="EMBL" id="OLQ08402.1"/>
    </source>
</evidence>
<organism evidence="1 2">
    <name type="scientific">Symbiodinium microadriaticum</name>
    <name type="common">Dinoflagellate</name>
    <name type="synonym">Zooxanthella microadriatica</name>
    <dbReference type="NCBI Taxonomy" id="2951"/>
    <lineage>
        <taxon>Eukaryota</taxon>
        <taxon>Sar</taxon>
        <taxon>Alveolata</taxon>
        <taxon>Dinophyceae</taxon>
        <taxon>Suessiales</taxon>
        <taxon>Symbiodiniaceae</taxon>
        <taxon>Symbiodinium</taxon>
    </lineage>
</organism>